<keyword evidence="1" id="KW-1133">Transmembrane helix</keyword>
<sequence>MDIPFTVKERPDTGLYNGKLGIWLFLASEVMLFGGLFSAYVFL</sequence>
<dbReference type="InterPro" id="IPR035973">
    <property type="entry name" value="Cyt_c_oxidase_su3-like_sf"/>
</dbReference>
<dbReference type="GO" id="GO:0004129">
    <property type="term" value="F:cytochrome-c oxidase activity"/>
    <property type="evidence" value="ECO:0007669"/>
    <property type="project" value="InterPro"/>
</dbReference>
<dbReference type="AlphaFoldDB" id="A0A381WCT9"/>
<keyword evidence="1" id="KW-0472">Membrane</keyword>
<reference evidence="2" key="1">
    <citation type="submission" date="2018-05" db="EMBL/GenBank/DDBJ databases">
        <authorList>
            <person name="Lanie J.A."/>
            <person name="Ng W.-L."/>
            <person name="Kazmierczak K.M."/>
            <person name="Andrzejewski T.M."/>
            <person name="Davidsen T.M."/>
            <person name="Wayne K.J."/>
            <person name="Tettelin H."/>
            <person name="Glass J.I."/>
            <person name="Rusch D."/>
            <person name="Podicherti R."/>
            <person name="Tsui H.-C.T."/>
            <person name="Winkler M.E."/>
        </authorList>
    </citation>
    <scope>NUCLEOTIDE SEQUENCE</scope>
</reference>
<evidence type="ECO:0008006" key="3">
    <source>
        <dbReference type="Google" id="ProtNLM"/>
    </source>
</evidence>
<dbReference type="SUPFAM" id="SSF81452">
    <property type="entry name" value="Cytochrome c oxidase subunit III-like"/>
    <property type="match status" value="1"/>
</dbReference>
<dbReference type="EMBL" id="UINC01011401">
    <property type="protein sequence ID" value="SVA50340.1"/>
    <property type="molecule type" value="Genomic_DNA"/>
</dbReference>
<evidence type="ECO:0000313" key="2">
    <source>
        <dbReference type="EMBL" id="SVA50340.1"/>
    </source>
</evidence>
<evidence type="ECO:0000256" key="1">
    <source>
        <dbReference type="SAM" id="Phobius"/>
    </source>
</evidence>
<protein>
    <recommendedName>
        <fullName evidence="3">Heme-copper oxidase subunit III family profile domain-containing protein</fullName>
    </recommendedName>
</protein>
<feature type="non-terminal residue" evidence="2">
    <location>
        <position position="43"/>
    </location>
</feature>
<proteinExistence type="predicted"/>
<feature type="non-terminal residue" evidence="2">
    <location>
        <position position="1"/>
    </location>
</feature>
<gene>
    <name evidence="2" type="ORF">METZ01_LOCUS103194</name>
</gene>
<organism evidence="2">
    <name type="scientific">marine metagenome</name>
    <dbReference type="NCBI Taxonomy" id="408172"/>
    <lineage>
        <taxon>unclassified sequences</taxon>
        <taxon>metagenomes</taxon>
        <taxon>ecological metagenomes</taxon>
    </lineage>
</organism>
<dbReference type="GO" id="GO:0022904">
    <property type="term" value="P:respiratory electron transport chain"/>
    <property type="evidence" value="ECO:0007669"/>
    <property type="project" value="InterPro"/>
</dbReference>
<accession>A0A381WCT9</accession>
<feature type="transmembrane region" description="Helical" evidence="1">
    <location>
        <begin position="20"/>
        <end position="42"/>
    </location>
</feature>
<keyword evidence="1" id="KW-0812">Transmembrane</keyword>
<name>A0A381WCT9_9ZZZZ</name>
<dbReference type="Gene3D" id="1.20.120.80">
    <property type="entry name" value="Cytochrome c oxidase, subunit III, four-helix bundle"/>
    <property type="match status" value="1"/>
</dbReference>
<dbReference type="GO" id="GO:0016020">
    <property type="term" value="C:membrane"/>
    <property type="evidence" value="ECO:0007669"/>
    <property type="project" value="InterPro"/>
</dbReference>
<dbReference type="InterPro" id="IPR013833">
    <property type="entry name" value="Cyt_c_oxidase_su3_a-hlx"/>
</dbReference>